<evidence type="ECO:0000313" key="4">
    <source>
        <dbReference type="Proteomes" id="UP001163846"/>
    </source>
</evidence>
<feature type="region of interest" description="Disordered" evidence="1">
    <location>
        <begin position="364"/>
        <end position="384"/>
    </location>
</feature>
<dbReference type="InterPro" id="IPR027450">
    <property type="entry name" value="AlkB-like"/>
</dbReference>
<reference evidence="3" key="1">
    <citation type="submission" date="2022-08" db="EMBL/GenBank/DDBJ databases">
        <authorList>
            <consortium name="DOE Joint Genome Institute"/>
            <person name="Min B."/>
            <person name="Riley R."/>
            <person name="Sierra-Patev S."/>
            <person name="Naranjo-Ortiz M."/>
            <person name="Looney B."/>
            <person name="Konkel Z."/>
            <person name="Slot J.C."/>
            <person name="Sakamoto Y."/>
            <person name="Steenwyk J.L."/>
            <person name="Rokas A."/>
            <person name="Carro J."/>
            <person name="Camarero S."/>
            <person name="Ferreira P."/>
            <person name="Molpeceres G."/>
            <person name="Ruiz-Duenas F.J."/>
            <person name="Serrano A."/>
            <person name="Henrissat B."/>
            <person name="Drula E."/>
            <person name="Hughes K.W."/>
            <person name="Mata J.L."/>
            <person name="Ishikawa N.K."/>
            <person name="Vargas-Isla R."/>
            <person name="Ushijima S."/>
            <person name="Smith C.A."/>
            <person name="Ahrendt S."/>
            <person name="Andreopoulos W."/>
            <person name="He G."/>
            <person name="Labutti K."/>
            <person name="Lipzen A."/>
            <person name="Ng V."/>
            <person name="Sandor L."/>
            <person name="Barry K."/>
            <person name="Martinez A.T."/>
            <person name="Xiao Y."/>
            <person name="Gibbons J.G."/>
            <person name="Terashima K."/>
            <person name="Hibbett D.S."/>
            <person name="Grigoriev I.V."/>
        </authorList>
    </citation>
    <scope>NUCLEOTIDE SEQUENCE</scope>
    <source>
        <strain evidence="3">TFB9207</strain>
    </source>
</reference>
<dbReference type="GO" id="GO:0006974">
    <property type="term" value="P:DNA damage response"/>
    <property type="evidence" value="ECO:0007669"/>
    <property type="project" value="InterPro"/>
</dbReference>
<dbReference type="Gene3D" id="2.60.120.590">
    <property type="entry name" value="Alpha-ketoglutarate-dependent dioxygenase AlkB-like"/>
    <property type="match status" value="1"/>
</dbReference>
<feature type="compositionally biased region" description="Low complexity" evidence="1">
    <location>
        <begin position="315"/>
        <end position="326"/>
    </location>
</feature>
<dbReference type="SUPFAM" id="SSF51197">
    <property type="entry name" value="Clavaminate synthase-like"/>
    <property type="match status" value="1"/>
</dbReference>
<protein>
    <recommendedName>
        <fullName evidence="2">Fe2OG dioxygenase domain-containing protein</fullName>
    </recommendedName>
</protein>
<feature type="compositionally biased region" description="Low complexity" evidence="1">
    <location>
        <begin position="364"/>
        <end position="375"/>
    </location>
</feature>
<feature type="compositionally biased region" description="Polar residues" evidence="1">
    <location>
        <begin position="304"/>
        <end position="314"/>
    </location>
</feature>
<gene>
    <name evidence="3" type="ORF">F5878DRAFT_630099</name>
</gene>
<feature type="compositionally biased region" description="Polar residues" evidence="1">
    <location>
        <begin position="68"/>
        <end position="81"/>
    </location>
</feature>
<accession>A0AA38U9C4</accession>
<dbReference type="InterPro" id="IPR037151">
    <property type="entry name" value="AlkB-like_sf"/>
</dbReference>
<dbReference type="InterPro" id="IPR005123">
    <property type="entry name" value="Oxoglu/Fe-dep_dioxygenase_dom"/>
</dbReference>
<feature type="domain" description="Fe2OG dioxygenase" evidence="2">
    <location>
        <begin position="253"/>
        <end position="406"/>
    </location>
</feature>
<evidence type="ECO:0000256" key="1">
    <source>
        <dbReference type="SAM" id="MobiDB-lite"/>
    </source>
</evidence>
<feature type="region of interest" description="Disordered" evidence="1">
    <location>
        <begin position="299"/>
        <end position="330"/>
    </location>
</feature>
<dbReference type="PANTHER" id="PTHR21052:SF0">
    <property type="entry name" value="ALPHA-KETOGLUTARATE-DEPENDENT DIOXYGENASE ALKB HOMOLOG 7, MITOCHONDRIAL"/>
    <property type="match status" value="1"/>
</dbReference>
<feature type="compositionally biased region" description="Low complexity" evidence="1">
    <location>
        <begin position="89"/>
        <end position="99"/>
    </location>
</feature>
<dbReference type="PROSITE" id="PS51471">
    <property type="entry name" value="FE2OG_OXY"/>
    <property type="match status" value="1"/>
</dbReference>
<dbReference type="GO" id="GO:0005759">
    <property type="term" value="C:mitochondrial matrix"/>
    <property type="evidence" value="ECO:0007669"/>
    <property type="project" value="TreeGrafter"/>
</dbReference>
<feature type="compositionally biased region" description="Basic and acidic residues" evidence="1">
    <location>
        <begin position="40"/>
        <end position="53"/>
    </location>
</feature>
<sequence length="420" mass="45740">MSRDGSITLIDDLLAANDPNESERKRKLVAGDTKPSSDSGIDHLSPRSDETHYSKRIRLHVDIPPSKSIATYSVSDSQNYTELEESESEPSSSLSPDSLFDEALSFPASLSESEGQAPLSQPQRGSVALRNAPPIPGLFFDPSMKISEELGEELREYCMKQYFDAGEGKGRINQIMLFERAPSDNTEPAYLPSTGLPPPLIALLDKLSDLLRPPALPLQIHDLLFPTANNPTFQATASEAGKPSILHNEKPKQARQAILNLYAPGEGISPHVDLLRRFGDGIIGVSLRGGCVMRFERVHEEQEGSSQRDTFTYHSSSSSSDPSSGSESHELYLPPNSIIVLSGDARYKWTHGIEKRLGDWVERGSGSSDHGGISDEATLAGAGGKPVDAEWIPRDTRLSITFRWLLPGADVVGYDDSESG</sequence>
<dbReference type="InterPro" id="IPR032870">
    <property type="entry name" value="ALKBH7-like"/>
</dbReference>
<comment type="caution">
    <text evidence="3">The sequence shown here is derived from an EMBL/GenBank/DDBJ whole genome shotgun (WGS) entry which is preliminary data.</text>
</comment>
<dbReference type="GO" id="GO:0006631">
    <property type="term" value="P:fatty acid metabolic process"/>
    <property type="evidence" value="ECO:0007669"/>
    <property type="project" value="TreeGrafter"/>
</dbReference>
<dbReference type="AlphaFoldDB" id="A0AA38U9C4"/>
<evidence type="ECO:0000259" key="2">
    <source>
        <dbReference type="PROSITE" id="PS51471"/>
    </source>
</evidence>
<organism evidence="3 4">
    <name type="scientific">Lentinula raphanica</name>
    <dbReference type="NCBI Taxonomy" id="153919"/>
    <lineage>
        <taxon>Eukaryota</taxon>
        <taxon>Fungi</taxon>
        <taxon>Dikarya</taxon>
        <taxon>Basidiomycota</taxon>
        <taxon>Agaricomycotina</taxon>
        <taxon>Agaricomycetes</taxon>
        <taxon>Agaricomycetidae</taxon>
        <taxon>Agaricales</taxon>
        <taxon>Marasmiineae</taxon>
        <taxon>Omphalotaceae</taxon>
        <taxon>Lentinula</taxon>
    </lineage>
</organism>
<evidence type="ECO:0000313" key="3">
    <source>
        <dbReference type="EMBL" id="KAJ3834601.1"/>
    </source>
</evidence>
<dbReference type="EMBL" id="MU806509">
    <property type="protein sequence ID" value="KAJ3834601.1"/>
    <property type="molecule type" value="Genomic_DNA"/>
</dbReference>
<dbReference type="Proteomes" id="UP001163846">
    <property type="component" value="Unassembled WGS sequence"/>
</dbReference>
<dbReference type="Pfam" id="PF13532">
    <property type="entry name" value="2OG-FeII_Oxy_2"/>
    <property type="match status" value="1"/>
</dbReference>
<feature type="region of interest" description="Disordered" evidence="1">
    <location>
        <begin position="1"/>
        <end position="99"/>
    </location>
</feature>
<name>A0AA38U9C4_9AGAR</name>
<keyword evidence="4" id="KW-1185">Reference proteome</keyword>
<dbReference type="PANTHER" id="PTHR21052">
    <property type="entry name" value="SPERMATOGENESIS ASSOCIATED 11-RELATED"/>
    <property type="match status" value="1"/>
</dbReference>
<proteinExistence type="predicted"/>